<evidence type="ECO:0000256" key="1">
    <source>
        <dbReference type="ARBA" id="ARBA00022676"/>
    </source>
</evidence>
<dbReference type="PANTHER" id="PTHR12526">
    <property type="entry name" value="GLYCOSYLTRANSFERASE"/>
    <property type="match status" value="1"/>
</dbReference>
<dbReference type="EMBL" id="NRRV01000034">
    <property type="protein sequence ID" value="MBK1631872.1"/>
    <property type="molecule type" value="Genomic_DNA"/>
</dbReference>
<keyword evidence="2" id="KW-0808">Transferase</keyword>
<evidence type="ECO:0000313" key="3">
    <source>
        <dbReference type="EMBL" id="MBK1631872.1"/>
    </source>
</evidence>
<keyword evidence="4" id="KW-1185">Reference proteome</keyword>
<sequence length="355" mass="39908">MKVVALTSGRTMPSARFRVRQYIPALAERGVEVQEHPPLLEQNAKLPGALGRIRPRYLGPLGLGMVAAHYAARIPGVIASRFGDIVWLQRDLLRWGVSYEPLLKRPLVFDVDDAIWLKRPFVGKIAKSATAVFAGNQFLADWFSQHNQNVFVVPTAIDTDRFKPRDHRPEGQPFTVGWTGSRPNLRYLQSIQRPLGHFLREHGNARLLVVCDASPDLPDVPSSRITYLRWTPANEVESLQHMDVGIMPLSDGDWERGKCSFKMLQYMAAALPVVVSPVGMNRELLRAGDLGLPATCDKEWLDSLFELARDPSRAEAIGRCGRRTAETSYSVEAISMRLRALFYTIREPRQTANAR</sequence>
<dbReference type="Gene3D" id="3.40.50.2000">
    <property type="entry name" value="Glycogen Phosphorylase B"/>
    <property type="match status" value="1"/>
</dbReference>
<keyword evidence="1" id="KW-0328">Glycosyltransferase</keyword>
<organism evidence="3 4">
    <name type="scientific">Thiohalocapsa halophila</name>
    <dbReference type="NCBI Taxonomy" id="69359"/>
    <lineage>
        <taxon>Bacteria</taxon>
        <taxon>Pseudomonadati</taxon>
        <taxon>Pseudomonadota</taxon>
        <taxon>Gammaproteobacteria</taxon>
        <taxon>Chromatiales</taxon>
        <taxon>Chromatiaceae</taxon>
        <taxon>Thiohalocapsa</taxon>
    </lineage>
</organism>
<dbReference type="SUPFAM" id="SSF53756">
    <property type="entry name" value="UDP-Glycosyltransferase/glycogen phosphorylase"/>
    <property type="match status" value="1"/>
</dbReference>
<dbReference type="CDD" id="cd03801">
    <property type="entry name" value="GT4_PimA-like"/>
    <property type="match status" value="1"/>
</dbReference>
<evidence type="ECO:0000313" key="4">
    <source>
        <dbReference type="Proteomes" id="UP000748752"/>
    </source>
</evidence>
<evidence type="ECO:0000256" key="2">
    <source>
        <dbReference type="ARBA" id="ARBA00022679"/>
    </source>
</evidence>
<accession>A0ABS1CJ90</accession>
<evidence type="ECO:0008006" key="5">
    <source>
        <dbReference type="Google" id="ProtNLM"/>
    </source>
</evidence>
<proteinExistence type="predicted"/>
<dbReference type="Pfam" id="PF13692">
    <property type="entry name" value="Glyco_trans_1_4"/>
    <property type="match status" value="1"/>
</dbReference>
<name>A0ABS1CJ90_9GAMM</name>
<dbReference type="Proteomes" id="UP000748752">
    <property type="component" value="Unassembled WGS sequence"/>
</dbReference>
<dbReference type="RefSeq" id="WP_200238784.1">
    <property type="nucleotide sequence ID" value="NZ_NRRV01000034.1"/>
</dbReference>
<protein>
    <recommendedName>
        <fullName evidence="5">Glycosyltransferase family 4 protein</fullName>
    </recommendedName>
</protein>
<gene>
    <name evidence="3" type="ORF">CKO31_14235</name>
</gene>
<dbReference type="PANTHER" id="PTHR12526:SF510">
    <property type="entry name" value="D-INOSITOL 3-PHOSPHATE GLYCOSYLTRANSFERASE"/>
    <property type="match status" value="1"/>
</dbReference>
<comment type="caution">
    <text evidence="3">The sequence shown here is derived from an EMBL/GenBank/DDBJ whole genome shotgun (WGS) entry which is preliminary data.</text>
</comment>
<reference evidence="3 4" key="1">
    <citation type="journal article" date="2020" name="Microorganisms">
        <title>Osmotic Adaptation and Compatible Solute Biosynthesis of Phototrophic Bacteria as Revealed from Genome Analyses.</title>
        <authorList>
            <person name="Imhoff J.F."/>
            <person name="Rahn T."/>
            <person name="Kunzel S."/>
            <person name="Keller A."/>
            <person name="Neulinger S.C."/>
        </authorList>
    </citation>
    <scope>NUCLEOTIDE SEQUENCE [LARGE SCALE GENOMIC DNA]</scope>
    <source>
        <strain evidence="3 4">DSM 6210</strain>
    </source>
</reference>